<comment type="caution">
    <text evidence="4">The sequence shown here is derived from an EMBL/GenBank/DDBJ whole genome shotgun (WGS) entry which is preliminary data.</text>
</comment>
<sequence length="1121" mass="125478">MPAVEYSATPYVSTRSWRFSATPRRLSPKMMDLPRPLVLSSRASKVPSSVAHARKRRFKRSTAALADCTQTTAYSTELGSSYEGELVESSEESSREGFHDLSSTWKDDKDSGIFKESCWWSSQCSELGLEQSTTIAYSVADTLRLSIGSKLRDLQEEVMSTGRAKVALLEEMKGLKSQLDILRIEYQAEVDRGDRLAEQLAVQAKKEEERKRQVEFLVEQCKKLRDLVTHHAEQKRLTQQRLNEWMKEDEMKTGGEPCTPIQLGLAIDRGHLLHCGCTPTSSRRSSCFSEEEEDRSGDCVQAAVLRQDLHRQEAVIERLRKDLIESKARVLELEARWREATEVDSGAAEAVRGAGSDICSDEDSDTSSCEQFAGEVAASHCGMATRKGVLWHATCARSRHVAWLSSMRPPYRLLVVFPICCHGTPDTMLSITSSVSDGGLSATSSSTAMVDIRSLPALLKTSSNPKARRLQRSTPSIEKCLNAPRAVDTLRHLGVQAVHTDTDECQLSHEQLKAYVEEAAPALGLEVILERNSEVSLQVVEVARDGDTIHGIDYSKTAAAGPVASIIVTYLPQPSSWQCLTTVCKAWATRLITFRDTAAERARWPMTVQLRPRIWHALLLDEDIMTRDIEEDPLAYYDNCWRASAENDSVASQVWRDVVRTEPWASCVGCFHHRLWRVLMATSERLKTVGYCQGMNYVVNILLKVSYRKVGMVRKRSDDSEDKSDEDQLYVEEAAHKWGESVECPHCPVDEAEVMTFRSAVSLLVRYQMVRMFELSDRFRLTLWTFDRLLEAALPRVHALLSAAFDGLGVPSSFYASSWFLTLFASDLRDEEDASERIFDIFLSKGWKAIHRIGLVLMDAAFVNDDLGHVETCDANDLLMIKLKCLPGIVISELGVGEVLRRSEESYGWVSSRLLGMLENAAQVDGGARLVLSRARGFEVPLSGSPETTVSPKGGSSSNYRSRRRSQSMTSQTYTGWAIVASTLPEHQFKLDPDDDFDRNIFDSSAPKKSSGRWSFRKRISTRKAKKLLGKLSRSRSGRSPGGTYHTVRSEMVGEGDSVDGEVSPEHRRQSGGVVGAEVDRSPTHDFAFDTMNHKQSNSCRKKKHSWKKNPFKKKNSSNNT</sequence>
<name>A0A7J6LM32_PEROL</name>
<dbReference type="Proteomes" id="UP000572268">
    <property type="component" value="Unassembled WGS sequence"/>
</dbReference>
<dbReference type="PANTHER" id="PTHR22957">
    <property type="entry name" value="TBC1 DOMAIN FAMILY MEMBER GTPASE-ACTIVATING PROTEIN"/>
    <property type="match status" value="1"/>
</dbReference>
<dbReference type="Pfam" id="PF00566">
    <property type="entry name" value="RabGAP-TBC"/>
    <property type="match status" value="1"/>
</dbReference>
<dbReference type="AlphaFoldDB" id="A0A7J6LM32"/>
<dbReference type="PROSITE" id="PS50086">
    <property type="entry name" value="TBC_RABGAP"/>
    <property type="match status" value="1"/>
</dbReference>
<dbReference type="InterPro" id="IPR000195">
    <property type="entry name" value="Rab-GAP-TBC_dom"/>
</dbReference>
<evidence type="ECO:0000313" key="5">
    <source>
        <dbReference type="Proteomes" id="UP000572268"/>
    </source>
</evidence>
<reference evidence="4 5" key="1">
    <citation type="submission" date="2020-04" db="EMBL/GenBank/DDBJ databases">
        <title>Perkinsus olseni comparative genomics.</title>
        <authorList>
            <person name="Bogema D.R."/>
        </authorList>
    </citation>
    <scope>NUCLEOTIDE SEQUENCE [LARGE SCALE GENOMIC DNA]</scope>
    <source>
        <strain evidence="4">ATCC PRA-31</strain>
    </source>
</reference>
<evidence type="ECO:0000313" key="4">
    <source>
        <dbReference type="EMBL" id="KAF4659981.1"/>
    </source>
</evidence>
<dbReference type="EMBL" id="JABANN010000408">
    <property type="protein sequence ID" value="KAF4659981.1"/>
    <property type="molecule type" value="Genomic_DNA"/>
</dbReference>
<feature type="compositionally biased region" description="Polar residues" evidence="2">
    <location>
        <begin position="945"/>
        <end position="955"/>
    </location>
</feature>
<feature type="region of interest" description="Disordered" evidence="2">
    <location>
        <begin position="943"/>
        <end position="968"/>
    </location>
</feature>
<evidence type="ECO:0000256" key="2">
    <source>
        <dbReference type="SAM" id="MobiDB-lite"/>
    </source>
</evidence>
<dbReference type="Gene3D" id="1.10.472.80">
    <property type="entry name" value="Ypt/Rab-GAP domain of gyp1p, domain 3"/>
    <property type="match status" value="1"/>
</dbReference>
<gene>
    <name evidence="4" type="ORF">FOL46_006364</name>
</gene>
<dbReference type="GO" id="GO:0005096">
    <property type="term" value="F:GTPase activator activity"/>
    <property type="evidence" value="ECO:0007669"/>
    <property type="project" value="TreeGrafter"/>
</dbReference>
<dbReference type="Gene3D" id="1.10.8.270">
    <property type="entry name" value="putative rabgap domain of human tbc1 domain family member 14 like domains"/>
    <property type="match status" value="1"/>
</dbReference>
<keyword evidence="1" id="KW-0175">Coiled coil</keyword>
<organism evidence="4 5">
    <name type="scientific">Perkinsus olseni</name>
    <name type="common">Perkinsus atlanticus</name>
    <dbReference type="NCBI Taxonomy" id="32597"/>
    <lineage>
        <taxon>Eukaryota</taxon>
        <taxon>Sar</taxon>
        <taxon>Alveolata</taxon>
        <taxon>Perkinsozoa</taxon>
        <taxon>Perkinsea</taxon>
        <taxon>Perkinsida</taxon>
        <taxon>Perkinsidae</taxon>
        <taxon>Perkinsus</taxon>
    </lineage>
</organism>
<evidence type="ECO:0000259" key="3">
    <source>
        <dbReference type="PROSITE" id="PS50086"/>
    </source>
</evidence>
<accession>A0A7J6LM32</accession>
<feature type="compositionally biased region" description="Basic residues" evidence="2">
    <location>
        <begin position="1100"/>
        <end position="1121"/>
    </location>
</feature>
<feature type="coiled-coil region" evidence="1">
    <location>
        <begin position="302"/>
        <end position="336"/>
    </location>
</feature>
<dbReference type="InterPro" id="IPR035969">
    <property type="entry name" value="Rab-GAP_TBC_sf"/>
</dbReference>
<protein>
    <recommendedName>
        <fullName evidence="3">Rab-GAP TBC domain-containing protein</fullName>
    </recommendedName>
</protein>
<evidence type="ECO:0000256" key="1">
    <source>
        <dbReference type="SAM" id="Coils"/>
    </source>
</evidence>
<feature type="region of interest" description="Disordered" evidence="2">
    <location>
        <begin position="1029"/>
        <end position="1121"/>
    </location>
</feature>
<dbReference type="SMART" id="SM00164">
    <property type="entry name" value="TBC"/>
    <property type="match status" value="1"/>
</dbReference>
<proteinExistence type="predicted"/>
<dbReference type="SUPFAM" id="SSF47923">
    <property type="entry name" value="Ypt/Rab-GAP domain of gyp1p"/>
    <property type="match status" value="2"/>
</dbReference>
<feature type="compositionally biased region" description="Basic and acidic residues" evidence="2">
    <location>
        <begin position="1078"/>
        <end position="1088"/>
    </location>
</feature>
<feature type="domain" description="Rab-GAP TBC" evidence="3">
    <location>
        <begin position="605"/>
        <end position="846"/>
    </location>
</feature>